<reference evidence="2" key="1">
    <citation type="submission" date="2016-11" db="UniProtKB">
        <authorList>
            <consortium name="WormBaseParasite"/>
        </authorList>
    </citation>
    <scope>IDENTIFICATION</scope>
</reference>
<organism evidence="1 2">
    <name type="scientific">Caenorhabditis tropicalis</name>
    <dbReference type="NCBI Taxonomy" id="1561998"/>
    <lineage>
        <taxon>Eukaryota</taxon>
        <taxon>Metazoa</taxon>
        <taxon>Ecdysozoa</taxon>
        <taxon>Nematoda</taxon>
        <taxon>Chromadorea</taxon>
        <taxon>Rhabditida</taxon>
        <taxon>Rhabditina</taxon>
        <taxon>Rhabditomorpha</taxon>
        <taxon>Rhabditoidea</taxon>
        <taxon>Rhabditidae</taxon>
        <taxon>Peloderinae</taxon>
        <taxon>Caenorhabditis</taxon>
    </lineage>
</organism>
<keyword evidence="1" id="KW-1185">Reference proteome</keyword>
<accession>A0A1I7UR81</accession>
<dbReference type="WBParaSite" id="Csp11.Scaffold630.g18538.t1">
    <property type="protein sequence ID" value="Csp11.Scaffold630.g18538.t1"/>
    <property type="gene ID" value="Csp11.Scaffold630.g18538"/>
</dbReference>
<name>A0A1I7UR81_9PELO</name>
<sequence>MEFIRRYGSFFAKAGATLCAIKIGEIITKNYRREAFDNVDINELCESTTVSRQDVGMIICKVIGGVFIVWIVGKWVKRETLYVSGSNCYDNVEETRFETSKYDKPTLNRDYNCDEQHFGYPCLHCEVKNFYEAIEREISQATELPKLPQLHNQSYEEESRGIDHNCLCFL</sequence>
<protein>
    <submittedName>
        <fullName evidence="2">Uncharacterized protein</fullName>
    </submittedName>
</protein>
<proteinExistence type="predicted"/>
<dbReference type="AlphaFoldDB" id="A0A1I7UR81"/>
<evidence type="ECO:0000313" key="1">
    <source>
        <dbReference type="Proteomes" id="UP000095282"/>
    </source>
</evidence>
<dbReference type="Proteomes" id="UP000095282">
    <property type="component" value="Unplaced"/>
</dbReference>
<evidence type="ECO:0000313" key="2">
    <source>
        <dbReference type="WBParaSite" id="Csp11.Scaffold630.g18538.t1"/>
    </source>
</evidence>